<dbReference type="GO" id="GO:0006044">
    <property type="term" value="P:N-acetylglucosamine metabolic process"/>
    <property type="evidence" value="ECO:0007669"/>
    <property type="project" value="TreeGrafter"/>
</dbReference>
<keyword evidence="1" id="KW-0812">Transmembrane</keyword>
<dbReference type="InterPro" id="IPR027417">
    <property type="entry name" value="P-loop_NTPase"/>
</dbReference>
<dbReference type="AlphaFoldDB" id="A0AAE0ZMU3"/>
<comment type="caution">
    <text evidence="2">The sequence shown here is derived from an EMBL/GenBank/DDBJ whole genome shotgun (WGS) entry which is preliminary data.</text>
</comment>
<proteinExistence type="predicted"/>
<dbReference type="PANTHER" id="PTHR10704">
    <property type="entry name" value="CARBOHYDRATE SULFOTRANSFERASE"/>
    <property type="match status" value="1"/>
</dbReference>
<dbReference type="GO" id="GO:0006790">
    <property type="term" value="P:sulfur compound metabolic process"/>
    <property type="evidence" value="ECO:0007669"/>
    <property type="project" value="TreeGrafter"/>
</dbReference>
<protein>
    <recommendedName>
        <fullName evidence="4">Sulfotransferase</fullName>
    </recommendedName>
</protein>
<gene>
    <name evidence="2" type="ORF">RRG08_046850</name>
</gene>
<evidence type="ECO:0000313" key="3">
    <source>
        <dbReference type="Proteomes" id="UP001283361"/>
    </source>
</evidence>
<organism evidence="2 3">
    <name type="scientific">Elysia crispata</name>
    <name type="common">lettuce slug</name>
    <dbReference type="NCBI Taxonomy" id="231223"/>
    <lineage>
        <taxon>Eukaryota</taxon>
        <taxon>Metazoa</taxon>
        <taxon>Spiralia</taxon>
        <taxon>Lophotrochozoa</taxon>
        <taxon>Mollusca</taxon>
        <taxon>Gastropoda</taxon>
        <taxon>Heterobranchia</taxon>
        <taxon>Euthyneura</taxon>
        <taxon>Panpulmonata</taxon>
        <taxon>Sacoglossa</taxon>
        <taxon>Placobranchoidea</taxon>
        <taxon>Plakobranchidae</taxon>
        <taxon>Elysia</taxon>
    </lineage>
</organism>
<evidence type="ECO:0000313" key="2">
    <source>
        <dbReference type="EMBL" id="KAK3772265.1"/>
    </source>
</evidence>
<keyword evidence="1" id="KW-0472">Membrane</keyword>
<dbReference type="Gene3D" id="3.40.50.300">
    <property type="entry name" value="P-loop containing nucleotide triphosphate hydrolases"/>
    <property type="match status" value="1"/>
</dbReference>
<keyword evidence="3" id="KW-1185">Reference proteome</keyword>
<dbReference type="SUPFAM" id="SSF52540">
    <property type="entry name" value="P-loop containing nucleoside triphosphate hydrolases"/>
    <property type="match status" value="1"/>
</dbReference>
<reference evidence="2" key="1">
    <citation type="journal article" date="2023" name="G3 (Bethesda)">
        <title>A reference genome for the long-term kleptoplast-retaining sea slug Elysia crispata morphotype clarki.</title>
        <authorList>
            <person name="Eastman K.E."/>
            <person name="Pendleton A.L."/>
            <person name="Shaikh M.A."/>
            <person name="Suttiyut T."/>
            <person name="Ogas R."/>
            <person name="Tomko P."/>
            <person name="Gavelis G."/>
            <person name="Widhalm J.R."/>
            <person name="Wisecaver J.H."/>
        </authorList>
    </citation>
    <scope>NUCLEOTIDE SEQUENCE</scope>
    <source>
        <strain evidence="2">ECLA1</strain>
    </source>
</reference>
<accession>A0AAE0ZMU3</accession>
<dbReference type="Proteomes" id="UP001283361">
    <property type="component" value="Unassembled WGS sequence"/>
</dbReference>
<dbReference type="Pfam" id="PF13469">
    <property type="entry name" value="Sulfotransfer_3"/>
    <property type="match status" value="1"/>
</dbReference>
<keyword evidence="1" id="KW-1133">Transmembrane helix</keyword>
<evidence type="ECO:0000256" key="1">
    <source>
        <dbReference type="SAM" id="Phobius"/>
    </source>
</evidence>
<sequence>MHIWDRETMSVKKLTLHEKFSLTRSRNQTNPIGAGTMTVKTTDLQGVSKAVVKVAPVLLLSALLVAFTAFINANTSTNGVNNLPERSISLKRERDTKSIEDHQRQDINIRPKLATLSDPLTPDHSINWTSLLLVTMGRSGSTFTSAIISHHEDVFYTSEPLHDVGKDIYNEVISPETTQKAKDVVDAFLTCDFRNMDAHLFQSELFLNSKSTENIHNCLRNNKKNAYDHVACFITMMRQCSQKRMYFVKTIRYRLEWVKDAMRRNPNLKVLYLVRDFRATLYSQAATFETFNMTKDGESQAKAMCASLENNARELESLLRLFPGRIRVIRYEDGCLNPVAYARNIYSFAGLQFSEAIEMYIKSITKSKKSQKVVSDKFKVERSDAVETMNKWRRLADFRLVQKIDRLCLKADVIFGYKPVKTSGQLLSQKYSLLTKPKLPRGIYQLLPRGLNAGFRTD</sequence>
<name>A0AAE0ZMU3_9GAST</name>
<dbReference type="GO" id="GO:0001517">
    <property type="term" value="F:N-acetylglucosamine 6-O-sulfotransferase activity"/>
    <property type="evidence" value="ECO:0007669"/>
    <property type="project" value="TreeGrafter"/>
</dbReference>
<feature type="transmembrane region" description="Helical" evidence="1">
    <location>
        <begin position="50"/>
        <end position="71"/>
    </location>
</feature>
<evidence type="ECO:0008006" key="4">
    <source>
        <dbReference type="Google" id="ProtNLM"/>
    </source>
</evidence>
<dbReference type="EMBL" id="JAWDGP010003645">
    <property type="protein sequence ID" value="KAK3772265.1"/>
    <property type="molecule type" value="Genomic_DNA"/>
</dbReference>
<dbReference type="InterPro" id="IPR051135">
    <property type="entry name" value="Gal/GlcNAc/GalNAc_ST"/>
</dbReference>
<dbReference type="PANTHER" id="PTHR10704:SF44">
    <property type="entry name" value="LD35051P-RELATED"/>
    <property type="match status" value="1"/>
</dbReference>